<sequence length="79" mass="9672">WADPAARQLLDSYHKLKRAKEEIQRLDIEIRRVVTYMKDEREFFLEKEAEILLEDPTLTFFIGKYHQQCGQYDEIHMKR</sequence>
<evidence type="ECO:0000313" key="2">
    <source>
        <dbReference type="Proteomes" id="UP001218218"/>
    </source>
</evidence>
<accession>A0AAD7AGJ5</accession>
<organism evidence="1 2">
    <name type="scientific">Mycena albidolilacea</name>
    <dbReference type="NCBI Taxonomy" id="1033008"/>
    <lineage>
        <taxon>Eukaryota</taxon>
        <taxon>Fungi</taxon>
        <taxon>Dikarya</taxon>
        <taxon>Basidiomycota</taxon>
        <taxon>Agaricomycotina</taxon>
        <taxon>Agaricomycetes</taxon>
        <taxon>Agaricomycetidae</taxon>
        <taxon>Agaricales</taxon>
        <taxon>Marasmiineae</taxon>
        <taxon>Mycenaceae</taxon>
        <taxon>Mycena</taxon>
    </lineage>
</organism>
<dbReference type="EMBL" id="JARIHO010000007">
    <property type="protein sequence ID" value="KAJ7358217.1"/>
    <property type="molecule type" value="Genomic_DNA"/>
</dbReference>
<proteinExistence type="predicted"/>
<keyword evidence="2" id="KW-1185">Reference proteome</keyword>
<feature type="non-terminal residue" evidence="1">
    <location>
        <position position="1"/>
    </location>
</feature>
<protein>
    <submittedName>
        <fullName evidence="1">Uncharacterized protein</fullName>
    </submittedName>
</protein>
<name>A0AAD7AGJ5_9AGAR</name>
<dbReference type="AlphaFoldDB" id="A0AAD7AGJ5"/>
<evidence type="ECO:0000313" key="1">
    <source>
        <dbReference type="EMBL" id="KAJ7358217.1"/>
    </source>
</evidence>
<dbReference type="Proteomes" id="UP001218218">
    <property type="component" value="Unassembled WGS sequence"/>
</dbReference>
<reference evidence="1" key="1">
    <citation type="submission" date="2023-03" db="EMBL/GenBank/DDBJ databases">
        <title>Massive genome expansion in bonnet fungi (Mycena s.s.) driven by repeated elements and novel gene families across ecological guilds.</title>
        <authorList>
            <consortium name="Lawrence Berkeley National Laboratory"/>
            <person name="Harder C.B."/>
            <person name="Miyauchi S."/>
            <person name="Viragh M."/>
            <person name="Kuo A."/>
            <person name="Thoen E."/>
            <person name="Andreopoulos B."/>
            <person name="Lu D."/>
            <person name="Skrede I."/>
            <person name="Drula E."/>
            <person name="Henrissat B."/>
            <person name="Morin E."/>
            <person name="Kohler A."/>
            <person name="Barry K."/>
            <person name="LaButti K."/>
            <person name="Morin E."/>
            <person name="Salamov A."/>
            <person name="Lipzen A."/>
            <person name="Mereny Z."/>
            <person name="Hegedus B."/>
            <person name="Baldrian P."/>
            <person name="Stursova M."/>
            <person name="Weitz H."/>
            <person name="Taylor A."/>
            <person name="Grigoriev I.V."/>
            <person name="Nagy L.G."/>
            <person name="Martin F."/>
            <person name="Kauserud H."/>
        </authorList>
    </citation>
    <scope>NUCLEOTIDE SEQUENCE</scope>
    <source>
        <strain evidence="1">CBHHK002</strain>
    </source>
</reference>
<comment type="caution">
    <text evidence="1">The sequence shown here is derived from an EMBL/GenBank/DDBJ whole genome shotgun (WGS) entry which is preliminary data.</text>
</comment>
<gene>
    <name evidence="1" type="ORF">DFH08DRAFT_687480</name>
</gene>